<reference evidence="2" key="3">
    <citation type="submission" date="2025-09" db="UniProtKB">
        <authorList>
            <consortium name="Ensembl"/>
        </authorList>
    </citation>
    <scope>IDENTIFICATION</scope>
</reference>
<sequence>MNGIRGVRARGGERRKGGEISRLPLALGLDVNIYYVCLFSPRRWLRSAAPNRPGRRGAGGGGSGAPRDPRGCQCLVVRVSGSCKLPPTARASPSDAESHLLRQRRGRTLRRLFLVPWQQWLRLRRSPPAPLPGRHAPGGRLPALSVLAAVPGQRRSACQEQGAQRQLHEARPGPRAAARPARLAPAQRRTHQCH</sequence>
<evidence type="ECO:0000256" key="1">
    <source>
        <dbReference type="SAM" id="MobiDB-lite"/>
    </source>
</evidence>
<evidence type="ECO:0000313" key="3">
    <source>
        <dbReference type="Proteomes" id="UP000694387"/>
    </source>
</evidence>
<keyword evidence="3" id="KW-1185">Reference proteome</keyword>
<gene>
    <name evidence="2" type="primary">HOXB3</name>
</gene>
<name>A0A8C4KXL3_EQUAS</name>
<proteinExistence type="predicted"/>
<reference evidence="2" key="2">
    <citation type="submission" date="2025-08" db="UniProtKB">
        <authorList>
            <consortium name="Ensembl"/>
        </authorList>
    </citation>
    <scope>IDENTIFICATION</scope>
</reference>
<dbReference type="Proteomes" id="UP000694387">
    <property type="component" value="Chromosome 13"/>
</dbReference>
<organism evidence="2 3">
    <name type="scientific">Equus asinus</name>
    <name type="common">Donkey</name>
    <name type="synonym">Equus africanus asinus</name>
    <dbReference type="NCBI Taxonomy" id="9793"/>
    <lineage>
        <taxon>Eukaryota</taxon>
        <taxon>Metazoa</taxon>
        <taxon>Chordata</taxon>
        <taxon>Craniata</taxon>
        <taxon>Vertebrata</taxon>
        <taxon>Euteleostomi</taxon>
        <taxon>Mammalia</taxon>
        <taxon>Eutheria</taxon>
        <taxon>Laurasiatheria</taxon>
        <taxon>Perissodactyla</taxon>
        <taxon>Equidae</taxon>
        <taxon>Equus</taxon>
    </lineage>
</organism>
<dbReference type="GeneTree" id="ENSGT00940000159774"/>
<feature type="compositionally biased region" description="Low complexity" evidence="1">
    <location>
        <begin position="173"/>
        <end position="187"/>
    </location>
</feature>
<protein>
    <submittedName>
        <fullName evidence="2">Homeobox B3</fullName>
    </submittedName>
</protein>
<evidence type="ECO:0000313" key="2">
    <source>
        <dbReference type="Ensembl" id="ENSEASP00005000634.2"/>
    </source>
</evidence>
<feature type="region of interest" description="Disordered" evidence="1">
    <location>
        <begin position="48"/>
        <end position="67"/>
    </location>
</feature>
<feature type="region of interest" description="Disordered" evidence="1">
    <location>
        <begin position="155"/>
        <end position="194"/>
    </location>
</feature>
<dbReference type="Ensembl" id="ENSEAST00005000750.2">
    <property type="protein sequence ID" value="ENSEASP00005000634.2"/>
    <property type="gene ID" value="ENSEASG00005000581.2"/>
</dbReference>
<dbReference type="AlphaFoldDB" id="A0A8C4KXL3"/>
<accession>A0A8C4KXL3</accession>
<reference evidence="2 3" key="1">
    <citation type="journal article" date="2020" name="Nat. Commun.">
        <title>Donkey genomes provide new insights into domestication and selection for coat color.</title>
        <authorList>
            <person name="Wang"/>
            <person name="C."/>
            <person name="Li"/>
            <person name="H."/>
            <person name="Guo"/>
            <person name="Y."/>
            <person name="Huang"/>
            <person name="J."/>
            <person name="Sun"/>
            <person name="Y."/>
            <person name="Min"/>
            <person name="J."/>
            <person name="Wang"/>
            <person name="J."/>
            <person name="Fang"/>
            <person name="X."/>
            <person name="Zhao"/>
            <person name="Z."/>
            <person name="Wang"/>
            <person name="S."/>
            <person name="Zhang"/>
            <person name="Y."/>
            <person name="Liu"/>
            <person name="Q."/>
            <person name="Jiang"/>
            <person name="Q."/>
            <person name="Wang"/>
            <person name="X."/>
            <person name="Guo"/>
            <person name="Y."/>
            <person name="Yang"/>
            <person name="C."/>
            <person name="Wang"/>
            <person name="Y."/>
            <person name="Tian"/>
            <person name="F."/>
            <person name="Zhuang"/>
            <person name="G."/>
            <person name="Fan"/>
            <person name="Y."/>
            <person name="Gao"/>
            <person name="Q."/>
            <person name="Li"/>
            <person name="Y."/>
            <person name="Ju"/>
            <person name="Z."/>
            <person name="Li"/>
            <person name="J."/>
            <person name="Li"/>
            <person name="R."/>
            <person name="Hou"/>
            <person name="M."/>
            <person name="Yang"/>
            <person name="G."/>
            <person name="Liu"/>
            <person name="G."/>
            <person name="Liu"/>
            <person name="W."/>
            <person name="Guo"/>
            <person name="J."/>
            <person name="Pan"/>
            <person name="S."/>
            <person name="Fan"/>
            <person name="G."/>
            <person name="Zhang"/>
            <person name="W."/>
            <person name="Zhang"/>
            <person name="R."/>
            <person name="Yu"/>
            <person name="J."/>
            <person name="Zhang"/>
            <person name="X."/>
            <person name="Yin"/>
            <person name="Q."/>
            <person name="Ji"/>
            <person name="C."/>
            <person name="Jin"/>
            <person name="Y."/>
            <person name="Yue"/>
            <person name="G."/>
            <person name="Liu"/>
            <person name="M."/>
            <person name="Xu"/>
            <person name="J."/>
            <person name="Liu"/>
            <person name="S."/>
            <person name="Jordana"/>
            <person name="J."/>
            <person name="Noce"/>
            <person name="A."/>
            <person name="Amills"/>
            <person name="M."/>
            <person name="Wu"/>
            <person name="D.D."/>
            <person name="Li"/>
            <person name="S."/>
            <person name="Zhou"/>
            <person name="X. and Zhong"/>
            <person name="J."/>
        </authorList>
    </citation>
    <scope>NUCLEOTIDE SEQUENCE [LARGE SCALE GENOMIC DNA]</scope>
</reference>